<sequence length="485" mass="54039">MTPSAAPAPTAAPALVEQRVEREHELTVGGRTLRYRAVAGLLPLREPELKDGVRQGEPLRAQVFFTAYTLIDSEPNRPLVFALNGGPGSSSVWLHLGLLGPQRVVSDDMGYCGAPPYALEANADTLLTHADLVFIDPVGTGHSRMAEGQKETEFHDYQRDLDAIAEFMRLYLSREGRWGSAKYLLGESYGSTRAAALARQLQEKCELMLNGVVLVSPAMDFQTFAFDRGNDLPHITFFPTYAATAWYHHKLSPKLQALTLQEVVREAENFALGPYAQALLLGDRLAGAQQRKVAQQYAQLTGLEAAFVERCRLRVTDERFFKELLRDRGEVVGRLDSRFVGHDLDDAGEKAEDDPSYTNLAGAYRVGMQRILKEQLGWSGDAPYHLLAPLYKTWGWKGIENQYLNTSDLLRQALHHQPELRVLVVCGDLDLATPPGAALHSLAHMGLRPHLRPQIQVEHFPAGHMMYVHAESRERLAQNLRAFVS</sequence>
<evidence type="ECO:0000256" key="3">
    <source>
        <dbReference type="ARBA" id="ARBA00022729"/>
    </source>
</evidence>
<dbReference type="Proteomes" id="UP000620139">
    <property type="component" value="Unassembled WGS sequence"/>
</dbReference>
<evidence type="ECO:0000313" key="6">
    <source>
        <dbReference type="EMBL" id="MBH9552553.1"/>
    </source>
</evidence>
<proteinExistence type="predicted"/>
<gene>
    <name evidence="6" type="ORF">I7X43_06760</name>
</gene>
<name>A0A931IXQ0_9BURK</name>
<keyword evidence="2" id="KW-0645">Protease</keyword>
<evidence type="ECO:0000313" key="7">
    <source>
        <dbReference type="Proteomes" id="UP000620139"/>
    </source>
</evidence>
<dbReference type="Pfam" id="PF00450">
    <property type="entry name" value="Peptidase_S10"/>
    <property type="match status" value="1"/>
</dbReference>
<dbReference type="InterPro" id="IPR001563">
    <property type="entry name" value="Peptidase_S10"/>
</dbReference>
<comment type="caution">
    <text evidence="6">The sequence shown here is derived from an EMBL/GenBank/DDBJ whole genome shotgun (WGS) entry which is preliminary data.</text>
</comment>
<keyword evidence="4 6" id="KW-0378">Hydrolase</keyword>
<dbReference type="Gene3D" id="3.40.50.1820">
    <property type="entry name" value="alpha/beta hydrolase"/>
    <property type="match status" value="1"/>
</dbReference>
<dbReference type="GO" id="GO:0004185">
    <property type="term" value="F:serine-type carboxypeptidase activity"/>
    <property type="evidence" value="ECO:0007669"/>
    <property type="project" value="InterPro"/>
</dbReference>
<evidence type="ECO:0000256" key="2">
    <source>
        <dbReference type="ARBA" id="ARBA00022670"/>
    </source>
</evidence>
<dbReference type="PANTHER" id="PTHR11802">
    <property type="entry name" value="SERINE PROTEASE FAMILY S10 SERINE CARBOXYPEPTIDASE"/>
    <property type="match status" value="1"/>
</dbReference>
<dbReference type="AlphaFoldDB" id="A0A931IXQ0"/>
<dbReference type="PANTHER" id="PTHR11802:SF3">
    <property type="entry name" value="RETINOID-INDUCIBLE SERINE CARBOXYPEPTIDASE"/>
    <property type="match status" value="1"/>
</dbReference>
<dbReference type="InterPro" id="IPR029058">
    <property type="entry name" value="AB_hydrolase_fold"/>
</dbReference>
<organism evidence="6 7">
    <name type="scientific">Inhella gelatinilytica</name>
    <dbReference type="NCBI Taxonomy" id="2795030"/>
    <lineage>
        <taxon>Bacteria</taxon>
        <taxon>Pseudomonadati</taxon>
        <taxon>Pseudomonadota</taxon>
        <taxon>Betaproteobacteria</taxon>
        <taxon>Burkholderiales</taxon>
        <taxon>Sphaerotilaceae</taxon>
        <taxon>Inhella</taxon>
    </lineage>
</organism>
<keyword evidence="3" id="KW-0732">Signal</keyword>
<keyword evidence="1" id="KW-0121">Carboxypeptidase</keyword>
<keyword evidence="5" id="KW-0325">Glycoprotein</keyword>
<dbReference type="SUPFAM" id="SSF53474">
    <property type="entry name" value="alpha/beta-Hydrolases"/>
    <property type="match status" value="1"/>
</dbReference>
<dbReference type="RefSeq" id="WP_198100155.1">
    <property type="nucleotide sequence ID" value="NZ_JAEDAL010000002.1"/>
</dbReference>
<reference evidence="6" key="1">
    <citation type="submission" date="2020-12" db="EMBL/GenBank/DDBJ databases">
        <title>The genome sequence of Inhella sp. 4Y17.</title>
        <authorList>
            <person name="Liu Y."/>
        </authorList>
    </citation>
    <scope>NUCLEOTIDE SEQUENCE</scope>
    <source>
        <strain evidence="6">4Y10</strain>
    </source>
</reference>
<evidence type="ECO:0000256" key="5">
    <source>
        <dbReference type="ARBA" id="ARBA00023180"/>
    </source>
</evidence>
<keyword evidence="7" id="KW-1185">Reference proteome</keyword>
<evidence type="ECO:0000256" key="4">
    <source>
        <dbReference type="ARBA" id="ARBA00022801"/>
    </source>
</evidence>
<accession>A0A931IXQ0</accession>
<dbReference type="EMBL" id="JAEDAL010000002">
    <property type="protein sequence ID" value="MBH9552553.1"/>
    <property type="molecule type" value="Genomic_DNA"/>
</dbReference>
<protein>
    <submittedName>
        <fullName evidence="6">Alpha/beta hydrolase</fullName>
    </submittedName>
</protein>
<evidence type="ECO:0000256" key="1">
    <source>
        <dbReference type="ARBA" id="ARBA00022645"/>
    </source>
</evidence>
<dbReference type="GO" id="GO:0006508">
    <property type="term" value="P:proteolysis"/>
    <property type="evidence" value="ECO:0007669"/>
    <property type="project" value="UniProtKB-KW"/>
</dbReference>